<dbReference type="Gene3D" id="2.60.40.10">
    <property type="entry name" value="Immunoglobulins"/>
    <property type="match status" value="1"/>
</dbReference>
<evidence type="ECO:0000256" key="8">
    <source>
        <dbReference type="SAM" id="SignalP"/>
    </source>
</evidence>
<proteinExistence type="inferred from homology"/>
<name>A0A4S8JP76_MUSBA</name>
<sequence length="597" mass="66440">MAVLTLLIISRWNCVIAEVQTNTGPIWPISNWAGNRLASPPPHRRNVQNISCSLQLSNKTEDFLAFKVKTTNPRKYCVRPNVGIILPRSTCDVVVTMQAQREAPPDMQCKDKFLLQSIATSSTTTLNDITQEMFSKEPGKTVDEAKIQVAYVSSPQAPSNVYEQSEEGGASPSPFSSDKASRQQQKEPEEKAMALISRLTEEKNSALQQNNKLRQEVELMRREIGKRRGGFSFMSLVLIALLAALVPESLGGSLKAACLLVGELDVCYAENAAAAELRRKAKEHLAVVGNAVESLGEQRNRVDSVLVAEKGSGEARHRVADGPGRVAFEADDLVRAVHHRLPDPLQHSLLDCRHILRELAQYWHSPHAYARPQRHRAVSVLPHHRWILITNLDILSVDLEVVGEQEPEARGVEIGAGSDHPIGREAGQLPRDVRQHVHRIRHHHQQRPRGVPGERRHDLLEQGQVALEEVEARLPGDLPGARRDDADVGVDRHRVVRRRQDPGAGEEGGAVLQVQHLSPELVGLGVHQRQLVRQVLRQDRLRDGHADVPGADHGDLRVALRRGGRCRLLNRAEQSPVDIISEAELGQRRHLLHLLRL</sequence>
<keyword evidence="5" id="KW-0472">Membrane</keyword>
<dbReference type="InterPro" id="IPR016763">
    <property type="entry name" value="VAP"/>
</dbReference>
<reference evidence="10 11" key="1">
    <citation type="journal article" date="2019" name="Nat. Plants">
        <title>Genome sequencing of Musa balbisiana reveals subgenome evolution and function divergence in polyploid bananas.</title>
        <authorList>
            <person name="Yao X."/>
        </authorList>
    </citation>
    <scope>NUCLEOTIDE SEQUENCE [LARGE SCALE GENOMIC DNA]</scope>
    <source>
        <strain evidence="11">cv. DH-PKW</strain>
        <tissue evidence="10">Leaves</tissue>
    </source>
</reference>
<dbReference type="PROSITE" id="PS50202">
    <property type="entry name" value="MSP"/>
    <property type="match status" value="1"/>
</dbReference>
<dbReference type="STRING" id="52838.A0A4S8JP76"/>
<evidence type="ECO:0000256" key="6">
    <source>
        <dbReference type="SAM" id="Coils"/>
    </source>
</evidence>
<comment type="caution">
    <text evidence="10">The sequence shown here is derived from an EMBL/GenBank/DDBJ whole genome shotgun (WGS) entry which is preliminary data.</text>
</comment>
<dbReference type="InterPro" id="IPR000535">
    <property type="entry name" value="MSP_dom"/>
</dbReference>
<evidence type="ECO:0000313" key="10">
    <source>
        <dbReference type="EMBL" id="THU64123.1"/>
    </source>
</evidence>
<protein>
    <recommendedName>
        <fullName evidence="9">MSP domain-containing protein</fullName>
    </recommendedName>
</protein>
<evidence type="ECO:0000256" key="4">
    <source>
        <dbReference type="ARBA" id="ARBA00022989"/>
    </source>
</evidence>
<evidence type="ECO:0000313" key="11">
    <source>
        <dbReference type="Proteomes" id="UP000317650"/>
    </source>
</evidence>
<dbReference type="SUPFAM" id="SSF49354">
    <property type="entry name" value="PapD-like"/>
    <property type="match status" value="1"/>
</dbReference>
<evidence type="ECO:0000256" key="3">
    <source>
        <dbReference type="ARBA" id="ARBA00022692"/>
    </source>
</evidence>
<comment type="subcellular location">
    <subcellularLocation>
        <location evidence="1">Membrane</location>
        <topology evidence="1">Single-pass type IV membrane protein</topology>
    </subcellularLocation>
</comment>
<feature type="region of interest" description="Disordered" evidence="7">
    <location>
        <begin position="158"/>
        <end position="190"/>
    </location>
</feature>
<dbReference type="Proteomes" id="UP000317650">
    <property type="component" value="Chromosome 1"/>
</dbReference>
<dbReference type="AlphaFoldDB" id="A0A4S8JP76"/>
<dbReference type="EMBL" id="PYDT01000004">
    <property type="protein sequence ID" value="THU64123.1"/>
    <property type="molecule type" value="Genomic_DNA"/>
</dbReference>
<evidence type="ECO:0000256" key="2">
    <source>
        <dbReference type="ARBA" id="ARBA00008932"/>
    </source>
</evidence>
<organism evidence="10 11">
    <name type="scientific">Musa balbisiana</name>
    <name type="common">Banana</name>
    <dbReference type="NCBI Taxonomy" id="52838"/>
    <lineage>
        <taxon>Eukaryota</taxon>
        <taxon>Viridiplantae</taxon>
        <taxon>Streptophyta</taxon>
        <taxon>Embryophyta</taxon>
        <taxon>Tracheophyta</taxon>
        <taxon>Spermatophyta</taxon>
        <taxon>Magnoliopsida</taxon>
        <taxon>Liliopsida</taxon>
        <taxon>Zingiberales</taxon>
        <taxon>Musaceae</taxon>
        <taxon>Musa</taxon>
    </lineage>
</organism>
<dbReference type="InterPro" id="IPR013783">
    <property type="entry name" value="Ig-like_fold"/>
</dbReference>
<feature type="domain" description="MSP" evidence="9">
    <location>
        <begin position="20"/>
        <end position="152"/>
    </location>
</feature>
<dbReference type="GO" id="GO:0090158">
    <property type="term" value="P:endoplasmic reticulum membrane organization"/>
    <property type="evidence" value="ECO:0007669"/>
    <property type="project" value="TreeGrafter"/>
</dbReference>
<accession>A0A4S8JP76</accession>
<feature type="signal peptide" evidence="8">
    <location>
        <begin position="1"/>
        <end position="17"/>
    </location>
</feature>
<dbReference type="GO" id="GO:0005789">
    <property type="term" value="C:endoplasmic reticulum membrane"/>
    <property type="evidence" value="ECO:0007669"/>
    <property type="project" value="InterPro"/>
</dbReference>
<evidence type="ECO:0000256" key="7">
    <source>
        <dbReference type="SAM" id="MobiDB-lite"/>
    </source>
</evidence>
<comment type="similarity">
    <text evidence="2">Belongs to the VAMP-associated protein (VAP) (TC 9.B.17) family.</text>
</comment>
<keyword evidence="8" id="KW-0732">Signal</keyword>
<keyword evidence="3" id="KW-0812">Transmembrane</keyword>
<dbReference type="PANTHER" id="PTHR10809:SF6">
    <property type="entry name" value="AT11025P-RELATED"/>
    <property type="match status" value="1"/>
</dbReference>
<feature type="compositionally biased region" description="Basic and acidic residues" evidence="7">
    <location>
        <begin position="179"/>
        <end position="190"/>
    </location>
</feature>
<dbReference type="GO" id="GO:0005886">
    <property type="term" value="C:plasma membrane"/>
    <property type="evidence" value="ECO:0007669"/>
    <property type="project" value="TreeGrafter"/>
</dbReference>
<feature type="chain" id="PRO_5020498609" description="MSP domain-containing protein" evidence="8">
    <location>
        <begin position="18"/>
        <end position="597"/>
    </location>
</feature>
<feature type="coiled-coil region" evidence="6">
    <location>
        <begin position="196"/>
        <end position="223"/>
    </location>
</feature>
<dbReference type="Pfam" id="PF00635">
    <property type="entry name" value="Motile_Sperm"/>
    <property type="match status" value="1"/>
</dbReference>
<gene>
    <name evidence="10" type="ORF">C4D60_Mb01t23160</name>
</gene>
<dbReference type="InterPro" id="IPR008962">
    <property type="entry name" value="PapD-like_sf"/>
</dbReference>
<evidence type="ECO:0000256" key="1">
    <source>
        <dbReference type="ARBA" id="ARBA00004211"/>
    </source>
</evidence>
<dbReference type="FunFam" id="2.60.40.10:FF:000813">
    <property type="entry name" value="Vesicle-associated protein 1-1"/>
    <property type="match status" value="1"/>
</dbReference>
<keyword evidence="6" id="KW-0175">Coiled coil</keyword>
<dbReference type="GO" id="GO:0061817">
    <property type="term" value="P:endoplasmic reticulum-plasma membrane tethering"/>
    <property type="evidence" value="ECO:0007669"/>
    <property type="project" value="TreeGrafter"/>
</dbReference>
<evidence type="ECO:0000259" key="9">
    <source>
        <dbReference type="PROSITE" id="PS50202"/>
    </source>
</evidence>
<dbReference type="PANTHER" id="PTHR10809">
    <property type="entry name" value="VESICLE-ASSOCIATED MEMBRANE PROTEIN-ASSOCIATED PROTEIN"/>
    <property type="match status" value="1"/>
</dbReference>
<keyword evidence="11" id="KW-1185">Reference proteome</keyword>
<evidence type="ECO:0000256" key="5">
    <source>
        <dbReference type="ARBA" id="ARBA00023136"/>
    </source>
</evidence>
<keyword evidence="4" id="KW-1133">Transmembrane helix</keyword>